<dbReference type="EMBL" id="OZ037945">
    <property type="protein sequence ID" value="CAL1702224.1"/>
    <property type="molecule type" value="Genomic_DNA"/>
</dbReference>
<feature type="compositionally biased region" description="Polar residues" evidence="1">
    <location>
        <begin position="119"/>
        <end position="133"/>
    </location>
</feature>
<feature type="compositionally biased region" description="Basic and acidic residues" evidence="1">
    <location>
        <begin position="107"/>
        <end position="118"/>
    </location>
</feature>
<evidence type="ECO:0000313" key="3">
    <source>
        <dbReference type="EMBL" id="CAL1702224.1"/>
    </source>
</evidence>
<gene>
    <name evidence="3" type="ORF">GFSPODELE1_LOCUS3944</name>
</gene>
<reference evidence="4" key="1">
    <citation type="submission" date="2024-04" db="EMBL/GenBank/DDBJ databases">
        <authorList>
            <person name="Shaw F."/>
            <person name="Minotto A."/>
        </authorList>
    </citation>
    <scope>NUCLEOTIDE SEQUENCE [LARGE SCALE GENOMIC DNA]</scope>
</reference>
<evidence type="ECO:0000313" key="4">
    <source>
        <dbReference type="Proteomes" id="UP001497453"/>
    </source>
</evidence>
<name>A0ABP1D5N4_9APHY</name>
<accession>A0ABP1D5N4</accession>
<organism evidence="3 4">
    <name type="scientific">Somion occarium</name>
    <dbReference type="NCBI Taxonomy" id="3059160"/>
    <lineage>
        <taxon>Eukaryota</taxon>
        <taxon>Fungi</taxon>
        <taxon>Dikarya</taxon>
        <taxon>Basidiomycota</taxon>
        <taxon>Agaricomycotina</taxon>
        <taxon>Agaricomycetes</taxon>
        <taxon>Polyporales</taxon>
        <taxon>Cerrenaceae</taxon>
        <taxon>Somion</taxon>
    </lineage>
</organism>
<dbReference type="Proteomes" id="UP001497453">
    <property type="component" value="Chromosome 2"/>
</dbReference>
<feature type="transmembrane region" description="Helical" evidence="2">
    <location>
        <begin position="25"/>
        <end position="43"/>
    </location>
</feature>
<proteinExistence type="predicted"/>
<keyword evidence="2" id="KW-0812">Transmembrane</keyword>
<keyword evidence="4" id="KW-1185">Reference proteome</keyword>
<keyword evidence="2" id="KW-0472">Membrane</keyword>
<evidence type="ECO:0008006" key="5">
    <source>
        <dbReference type="Google" id="ProtNLM"/>
    </source>
</evidence>
<protein>
    <recommendedName>
        <fullName evidence="5">HIG1 domain-containing protein</fullName>
    </recommendedName>
</protein>
<sequence length="133" mass="14966">MDRARRREEADKAYDVQVKAGTEGALRYTAIGMGLAILGHYTWPVFRRQTLAFKGFLVTGFAIFGLVVHAENALQSLEAEQRRTESIIRREARIDLTRRGLVPTETEIGKWKAERQSRETQGNATPGSETQTS</sequence>
<evidence type="ECO:0000256" key="2">
    <source>
        <dbReference type="SAM" id="Phobius"/>
    </source>
</evidence>
<evidence type="ECO:0000256" key="1">
    <source>
        <dbReference type="SAM" id="MobiDB-lite"/>
    </source>
</evidence>
<keyword evidence="2" id="KW-1133">Transmembrane helix</keyword>
<feature type="region of interest" description="Disordered" evidence="1">
    <location>
        <begin position="107"/>
        <end position="133"/>
    </location>
</feature>